<dbReference type="OrthoDB" id="7529687at2"/>
<dbReference type="Gene3D" id="2.40.160.90">
    <property type="match status" value="2"/>
</dbReference>
<proteinExistence type="predicted"/>
<reference evidence="1 2" key="1">
    <citation type="submission" date="2018-07" db="EMBL/GenBank/DDBJ databases">
        <title>a novel species of Sphingomonas isolated from the rhizosphere soil of Araceae plant.</title>
        <authorList>
            <person name="Zhiyong W."/>
            <person name="Qinglan Z."/>
            <person name="Zhiwei F."/>
            <person name="Ding X."/>
            <person name="Gejiao W."/>
            <person name="Shixue Z."/>
        </authorList>
    </citation>
    <scope>NUCLEOTIDE SEQUENCE [LARGE SCALE GENOMIC DNA]</scope>
    <source>
        <strain evidence="1 2">WZY 27</strain>
    </source>
</reference>
<evidence type="ECO:0008006" key="3">
    <source>
        <dbReference type="Google" id="ProtNLM"/>
    </source>
</evidence>
<accession>A0A369VTV0</accession>
<dbReference type="Proteomes" id="UP000253918">
    <property type="component" value="Unassembled WGS sequence"/>
</dbReference>
<evidence type="ECO:0000313" key="1">
    <source>
        <dbReference type="EMBL" id="RDE05814.1"/>
    </source>
</evidence>
<dbReference type="SUPFAM" id="SSF56925">
    <property type="entry name" value="OMPA-like"/>
    <property type="match status" value="2"/>
</dbReference>
<dbReference type="RefSeq" id="WP_114687883.1">
    <property type="nucleotide sequence ID" value="NZ_QQNB01000002.1"/>
</dbReference>
<protein>
    <recommendedName>
        <fullName evidence="3">Transferrin-binding protein B C-lobe/N-lobe beta barrel domain-containing protein</fullName>
    </recommendedName>
</protein>
<sequence length="587" mass="59798">MRGLKGLPLAAFVLLGACGGGGGGVGSAGSGAPGSGGGTTPAPAPANTNIAALTANQTFAASAASTVTAINTSPAQVVNAAASRAPLQVRYDAATRSYTVESQGRTASFGPADAVTSTRSGEALYAKPDGSVRDYLTLATTPYTNTTPNRYVGLGFWQRNTVSTGRQDTSFDSFVYGLETPAGAVPRTGTASYVTDALGFVTTPGKVPRAFTGPGSFDVDLAQGIFATHAYVLEYDLTSPETRTGGGIDYTAGGRLTAGNGFSGNFTYGGTDTRVSGTLVGQFFGPGAEEIGATFSGDNAAGAAVSGSLTGQRLGGAARSNLSLVNLTTEQLFYARESNYTLQNGYGGVPFASTYQGIAQLTLRPDGSVSATGAISTVPYAQFTAANRVEDGRASFITYQGSVDGQPGKLSLYRPGPANPELQLTYASFGIWEGGSTVGYGAFNGKAYRAYGIETPRDLLTRRTGTATYAGVVYATGVRGGSREFDVGGTSSFAVDFGAQRFSGALALTDKGAGGAQIGNWSFADALAYGLPISTALRSGTEAQGTIVPTLFGPDGEEMAASFLIRRNTQTPADALVITGATVAKRQ</sequence>
<dbReference type="EMBL" id="QQNB01000002">
    <property type="protein sequence ID" value="RDE05814.1"/>
    <property type="molecule type" value="Genomic_DNA"/>
</dbReference>
<name>A0A369VTV0_9SPHN</name>
<dbReference type="InterPro" id="IPR011250">
    <property type="entry name" value="OMP/PagP_B-barrel"/>
</dbReference>
<evidence type="ECO:0000313" key="2">
    <source>
        <dbReference type="Proteomes" id="UP000253918"/>
    </source>
</evidence>
<comment type="caution">
    <text evidence="1">The sequence shown here is derived from an EMBL/GenBank/DDBJ whole genome shotgun (WGS) entry which is preliminary data.</text>
</comment>
<dbReference type="AlphaFoldDB" id="A0A369VTV0"/>
<keyword evidence="2" id="KW-1185">Reference proteome</keyword>
<organism evidence="1 2">
    <name type="scientific">Sphingomonas aracearum</name>
    <dbReference type="NCBI Taxonomy" id="2283317"/>
    <lineage>
        <taxon>Bacteria</taxon>
        <taxon>Pseudomonadati</taxon>
        <taxon>Pseudomonadota</taxon>
        <taxon>Alphaproteobacteria</taxon>
        <taxon>Sphingomonadales</taxon>
        <taxon>Sphingomonadaceae</taxon>
        <taxon>Sphingomonas</taxon>
    </lineage>
</organism>
<dbReference type="PROSITE" id="PS51257">
    <property type="entry name" value="PROKAR_LIPOPROTEIN"/>
    <property type="match status" value="1"/>
</dbReference>
<gene>
    <name evidence="1" type="ORF">DVW87_11510</name>
</gene>